<organism evidence="2 3">
    <name type="scientific">Chloroflexus aurantiacus (strain ATCC 29366 / DSM 635 / J-10-fl)</name>
    <dbReference type="NCBI Taxonomy" id="324602"/>
    <lineage>
        <taxon>Bacteria</taxon>
        <taxon>Bacillati</taxon>
        <taxon>Chloroflexota</taxon>
        <taxon>Chloroflexia</taxon>
        <taxon>Chloroflexales</taxon>
        <taxon>Chloroflexineae</taxon>
        <taxon>Chloroflexaceae</taxon>
        <taxon>Chloroflexus</taxon>
    </lineage>
</organism>
<dbReference type="InParanoid" id="A9WD74"/>
<evidence type="ECO:0000313" key="3">
    <source>
        <dbReference type="Proteomes" id="UP000002008"/>
    </source>
</evidence>
<sequence length="254" mass="26929">MARSRYFWPLSIVVIGLVFTVWLALSTPPNMSLAQPSCDEQPLYPGCYEPPVDCTYVGPNECSQTQTAVAQKRTATVRSLLTRTAQGQSNQQAATATPTSTFTATTAATTPTTGATSTATSTPTGITAAPTVPALPTQTPPTVLPTATFTATPLSQEMLRCAPGDLIELTGTARPQTALLVLFDERPVGGGASDRTGAFRIVLRIGTERTGEHEIIVRERERELIVAEYMCITPPPPTPTATFGPIRVTLSPVP</sequence>
<dbReference type="RefSeq" id="WP_012257695.1">
    <property type="nucleotide sequence ID" value="NC_010175.1"/>
</dbReference>
<feature type="compositionally biased region" description="Low complexity" evidence="1">
    <location>
        <begin position="93"/>
        <end position="137"/>
    </location>
</feature>
<protein>
    <submittedName>
        <fullName evidence="2">Uncharacterized protein</fullName>
    </submittedName>
</protein>
<feature type="region of interest" description="Disordered" evidence="1">
    <location>
        <begin position="83"/>
        <end position="140"/>
    </location>
</feature>
<accession>A9WD74</accession>
<proteinExistence type="predicted"/>
<dbReference type="AlphaFoldDB" id="A9WD74"/>
<evidence type="ECO:0000256" key="1">
    <source>
        <dbReference type="SAM" id="MobiDB-lite"/>
    </source>
</evidence>
<dbReference type="EnsemblBacteria" id="ABY35041">
    <property type="protein sequence ID" value="ABY35041"/>
    <property type="gene ID" value="Caur_1824"/>
</dbReference>
<feature type="compositionally biased region" description="Polar residues" evidence="1">
    <location>
        <begin position="83"/>
        <end position="92"/>
    </location>
</feature>
<dbReference type="HOGENOM" id="CLU_1092798_0_0_0"/>
<dbReference type="STRING" id="324602.Caur_1824"/>
<reference evidence="3" key="1">
    <citation type="journal article" date="2011" name="BMC Genomics">
        <title>Complete genome sequence of the filamentous anoxygenic phototrophic bacterium Chloroflexus aurantiacus.</title>
        <authorList>
            <person name="Tang K.H."/>
            <person name="Barry K."/>
            <person name="Chertkov O."/>
            <person name="Dalin E."/>
            <person name="Han C.S."/>
            <person name="Hauser L.J."/>
            <person name="Honchak B.M."/>
            <person name="Karbach L.E."/>
            <person name="Land M.L."/>
            <person name="Lapidus A."/>
            <person name="Larimer F.W."/>
            <person name="Mikhailova N."/>
            <person name="Pitluck S."/>
            <person name="Pierson B.K."/>
            <person name="Blankenship R.E."/>
        </authorList>
    </citation>
    <scope>NUCLEOTIDE SEQUENCE [LARGE SCALE GENOMIC DNA]</scope>
    <source>
        <strain evidence="3">ATCC 29366 / DSM 635 / J-10-fl</strain>
    </source>
</reference>
<dbReference type="EMBL" id="CP000909">
    <property type="protein sequence ID" value="ABY35041.1"/>
    <property type="molecule type" value="Genomic_DNA"/>
</dbReference>
<gene>
    <name evidence="2" type="ordered locus">Caur_1824</name>
</gene>
<evidence type="ECO:0000313" key="2">
    <source>
        <dbReference type="EMBL" id="ABY35041.1"/>
    </source>
</evidence>
<dbReference type="PATRIC" id="fig|324602.8.peg.2081"/>
<dbReference type="KEGG" id="cau:Caur_1824"/>
<dbReference type="eggNOG" id="ENOG5030IT1">
    <property type="taxonomic scope" value="Bacteria"/>
</dbReference>
<name>A9WD74_CHLAA</name>
<dbReference type="Proteomes" id="UP000002008">
    <property type="component" value="Chromosome"/>
</dbReference>
<keyword evidence="3" id="KW-1185">Reference proteome</keyword>